<organism evidence="4 5">
    <name type="scientific">SAR86 cluster bacterium</name>
    <dbReference type="NCBI Taxonomy" id="2030880"/>
    <lineage>
        <taxon>Bacteria</taxon>
        <taxon>Pseudomonadati</taxon>
        <taxon>Pseudomonadota</taxon>
        <taxon>Gammaproteobacteria</taxon>
        <taxon>SAR86 cluster</taxon>
    </lineage>
</organism>
<evidence type="ECO:0000256" key="2">
    <source>
        <dbReference type="ARBA" id="ARBA00093450"/>
    </source>
</evidence>
<sequence>MPSFDAVSEVDLQEVNNAADQANRELSTRFDFKGVNARFERKDNEVTMTAEADIQLEQMLDILRSKLIARKVDVKVLEVKDRTARGKLLHQVVLVKQGIDIDLARKIVKLIKDRKMKVQAAIQGEKVRVTGKKRDDLQQVMALLRENELEMPLQFDNFRE</sequence>
<dbReference type="HAMAP" id="MF_00632">
    <property type="entry name" value="UPF0234"/>
    <property type="match status" value="1"/>
</dbReference>
<name>A0A972VZ71_9GAMM</name>
<dbReference type="CDD" id="cd11740">
    <property type="entry name" value="YajQ_like"/>
    <property type="match status" value="1"/>
</dbReference>
<dbReference type="InterPro" id="IPR035570">
    <property type="entry name" value="UPF0234_N"/>
</dbReference>
<comment type="caution">
    <text evidence="4">The sequence shown here is derived from an EMBL/GenBank/DDBJ whole genome shotgun (WGS) entry which is preliminary data.</text>
</comment>
<dbReference type="InterPro" id="IPR036183">
    <property type="entry name" value="YajQ-like_sf"/>
</dbReference>
<dbReference type="EMBL" id="JABMOJ010000245">
    <property type="protein sequence ID" value="NQV65020.1"/>
    <property type="molecule type" value="Genomic_DNA"/>
</dbReference>
<dbReference type="SUPFAM" id="SSF89963">
    <property type="entry name" value="YajQ-like"/>
    <property type="match status" value="2"/>
</dbReference>
<comment type="similarity">
    <text evidence="2 3">Belongs to the YajQ family.</text>
</comment>
<dbReference type="Gene3D" id="3.30.70.860">
    <property type="match status" value="1"/>
</dbReference>
<accession>A0A972VZ71</accession>
<proteinExistence type="inferred from homology"/>
<evidence type="ECO:0000256" key="1">
    <source>
        <dbReference type="ARBA" id="ARBA00022741"/>
    </source>
</evidence>
<dbReference type="PANTHER" id="PTHR30476:SF0">
    <property type="entry name" value="UPF0234 PROTEIN YAJQ"/>
    <property type="match status" value="1"/>
</dbReference>
<evidence type="ECO:0000256" key="3">
    <source>
        <dbReference type="HAMAP-Rule" id="MF_00632"/>
    </source>
</evidence>
<dbReference type="Gene3D" id="3.30.70.990">
    <property type="entry name" value="YajQ-like, domain 2"/>
    <property type="match status" value="1"/>
</dbReference>
<keyword evidence="1 3" id="KW-0547">Nucleotide-binding</keyword>
<dbReference type="AlphaFoldDB" id="A0A972VZ71"/>
<dbReference type="GO" id="GO:0005829">
    <property type="term" value="C:cytosol"/>
    <property type="evidence" value="ECO:0007669"/>
    <property type="project" value="TreeGrafter"/>
</dbReference>
<comment type="function">
    <text evidence="3">Nucleotide-binding protein.</text>
</comment>
<dbReference type="Pfam" id="PF04461">
    <property type="entry name" value="YajQ"/>
    <property type="match status" value="1"/>
</dbReference>
<dbReference type="Proteomes" id="UP000754644">
    <property type="component" value="Unassembled WGS sequence"/>
</dbReference>
<protein>
    <recommendedName>
        <fullName evidence="3">Nucleotide-binding protein HQ497_06620</fullName>
    </recommendedName>
</protein>
<evidence type="ECO:0000313" key="4">
    <source>
        <dbReference type="EMBL" id="NQV65020.1"/>
    </source>
</evidence>
<gene>
    <name evidence="4" type="ORF">HQ497_06620</name>
</gene>
<dbReference type="InterPro" id="IPR035571">
    <property type="entry name" value="UPF0234-like_C"/>
</dbReference>
<evidence type="ECO:0000313" key="5">
    <source>
        <dbReference type="Proteomes" id="UP000754644"/>
    </source>
</evidence>
<dbReference type="PANTHER" id="PTHR30476">
    <property type="entry name" value="UPF0234 PROTEIN YAJQ"/>
    <property type="match status" value="1"/>
</dbReference>
<dbReference type="GO" id="GO:0000166">
    <property type="term" value="F:nucleotide binding"/>
    <property type="evidence" value="ECO:0007669"/>
    <property type="project" value="UniProtKB-UniRule"/>
</dbReference>
<dbReference type="NCBIfam" id="NF003819">
    <property type="entry name" value="PRK05412.1"/>
    <property type="match status" value="1"/>
</dbReference>
<dbReference type="FunFam" id="3.30.70.860:FF:000001">
    <property type="entry name" value="UPF0234 protein YajQ"/>
    <property type="match status" value="1"/>
</dbReference>
<reference evidence="4" key="1">
    <citation type="submission" date="2020-05" db="EMBL/GenBank/DDBJ databases">
        <title>Sulfur intermediates as new biogeochemical hubs in an aquatic model microbial ecosystem.</title>
        <authorList>
            <person name="Vigneron A."/>
        </authorList>
    </citation>
    <scope>NUCLEOTIDE SEQUENCE</scope>
    <source>
        <strain evidence="4">Bin.250</strain>
    </source>
</reference>
<dbReference type="InterPro" id="IPR007551">
    <property type="entry name" value="YajQ/Smlt4090-like"/>
</dbReference>